<name>A0A7J7UTI4_PIPKU</name>
<comment type="caution">
    <text evidence="1">The sequence shown here is derived from an EMBL/GenBank/DDBJ whole genome shotgun (WGS) entry which is preliminary data.</text>
</comment>
<evidence type="ECO:0000313" key="1">
    <source>
        <dbReference type="EMBL" id="KAF6316188.1"/>
    </source>
</evidence>
<organism evidence="1 2">
    <name type="scientific">Pipistrellus kuhlii</name>
    <name type="common">Kuhl's pipistrelle</name>
    <dbReference type="NCBI Taxonomy" id="59472"/>
    <lineage>
        <taxon>Eukaryota</taxon>
        <taxon>Metazoa</taxon>
        <taxon>Chordata</taxon>
        <taxon>Craniata</taxon>
        <taxon>Vertebrata</taxon>
        <taxon>Euteleostomi</taxon>
        <taxon>Mammalia</taxon>
        <taxon>Eutheria</taxon>
        <taxon>Laurasiatheria</taxon>
        <taxon>Chiroptera</taxon>
        <taxon>Yangochiroptera</taxon>
        <taxon>Vespertilionidae</taxon>
        <taxon>Pipistrellus</taxon>
    </lineage>
</organism>
<dbReference type="Proteomes" id="UP000558488">
    <property type="component" value="Unassembled WGS sequence"/>
</dbReference>
<sequence>MLRVYTDPLSLHHSTRGWLKRCHYAPFSHTIKLSRRKMRGTFSRTHGEWQTQDKPSLADHVTAVRKAWHPQAGERRFFKDKCTCSQERQTLPHAHLRYVLCSLLGKEEVRACGARRKHFQRGGKVLASAAHMLKLERYRD</sequence>
<accession>A0A7J7UTI4</accession>
<reference evidence="1 2" key="1">
    <citation type="journal article" date="2020" name="Nature">
        <title>Six reference-quality genomes reveal evolution of bat adaptations.</title>
        <authorList>
            <person name="Jebb D."/>
            <person name="Huang Z."/>
            <person name="Pippel M."/>
            <person name="Hughes G.M."/>
            <person name="Lavrichenko K."/>
            <person name="Devanna P."/>
            <person name="Winkler S."/>
            <person name="Jermiin L.S."/>
            <person name="Skirmuntt E.C."/>
            <person name="Katzourakis A."/>
            <person name="Burkitt-Gray L."/>
            <person name="Ray D.A."/>
            <person name="Sullivan K.A.M."/>
            <person name="Roscito J.G."/>
            <person name="Kirilenko B.M."/>
            <person name="Davalos L.M."/>
            <person name="Corthals A.P."/>
            <person name="Power M.L."/>
            <person name="Jones G."/>
            <person name="Ransome R.D."/>
            <person name="Dechmann D.K.N."/>
            <person name="Locatelli A.G."/>
            <person name="Puechmaille S.J."/>
            <person name="Fedrigo O."/>
            <person name="Jarvis E.D."/>
            <person name="Hiller M."/>
            <person name="Vernes S.C."/>
            <person name="Myers E.W."/>
            <person name="Teeling E.C."/>
        </authorList>
    </citation>
    <scope>NUCLEOTIDE SEQUENCE [LARGE SCALE GENOMIC DNA]</scope>
    <source>
        <strain evidence="1">MPipKuh1</strain>
        <tissue evidence="1">Flight muscle</tissue>
    </source>
</reference>
<proteinExistence type="predicted"/>
<dbReference type="AlphaFoldDB" id="A0A7J7UTI4"/>
<keyword evidence="2" id="KW-1185">Reference proteome</keyword>
<gene>
    <name evidence="1" type="ORF">mPipKuh1_008699</name>
</gene>
<protein>
    <submittedName>
        <fullName evidence="1">Uncharacterized protein</fullName>
    </submittedName>
</protein>
<evidence type="ECO:0000313" key="2">
    <source>
        <dbReference type="Proteomes" id="UP000558488"/>
    </source>
</evidence>
<dbReference type="EMBL" id="JACAGB010000018">
    <property type="protein sequence ID" value="KAF6316188.1"/>
    <property type="molecule type" value="Genomic_DNA"/>
</dbReference>